<dbReference type="InterPro" id="IPR015943">
    <property type="entry name" value="WD40/YVTN_repeat-like_dom_sf"/>
</dbReference>
<dbReference type="SUPFAM" id="SSF101898">
    <property type="entry name" value="NHL repeat"/>
    <property type="match status" value="1"/>
</dbReference>
<organism evidence="2 3">
    <name type="scientific">Rhodopirellula islandica</name>
    <dbReference type="NCBI Taxonomy" id="595434"/>
    <lineage>
        <taxon>Bacteria</taxon>
        <taxon>Pseudomonadati</taxon>
        <taxon>Planctomycetota</taxon>
        <taxon>Planctomycetia</taxon>
        <taxon>Pirellulales</taxon>
        <taxon>Pirellulaceae</taxon>
        <taxon>Rhodopirellula</taxon>
    </lineage>
</organism>
<dbReference type="Proteomes" id="UP000036367">
    <property type="component" value="Unassembled WGS sequence"/>
</dbReference>
<dbReference type="PANTHER" id="PTHR35340:SF5">
    <property type="entry name" value="ASST-DOMAIN-CONTAINING PROTEIN"/>
    <property type="match status" value="1"/>
</dbReference>
<reference evidence="2" key="1">
    <citation type="submission" date="2015-05" db="EMBL/GenBank/DDBJ databases">
        <title>Permanent draft genome of Rhodopirellula islandicus K833.</title>
        <authorList>
            <person name="Kizina J."/>
            <person name="Richter M."/>
            <person name="Glockner F.O."/>
            <person name="Harder J."/>
        </authorList>
    </citation>
    <scope>NUCLEOTIDE SEQUENCE [LARGE SCALE GENOMIC DNA]</scope>
    <source>
        <strain evidence="2">K833</strain>
    </source>
</reference>
<dbReference type="InterPro" id="IPR053143">
    <property type="entry name" value="Arylsulfate_ST"/>
</dbReference>
<evidence type="ECO:0000259" key="1">
    <source>
        <dbReference type="Pfam" id="PF13360"/>
    </source>
</evidence>
<feature type="domain" description="Pyrrolo-quinoline quinone repeat" evidence="1">
    <location>
        <begin position="66"/>
        <end position="320"/>
    </location>
</feature>
<keyword evidence="2" id="KW-0472">Membrane</keyword>
<dbReference type="OrthoDB" id="264813at2"/>
<dbReference type="PATRIC" id="fig|595434.4.peg.3446"/>
<protein>
    <submittedName>
        <fullName evidence="2">Signal peptide and transmembrane protein</fullName>
    </submittedName>
</protein>
<evidence type="ECO:0000313" key="2">
    <source>
        <dbReference type="EMBL" id="KLU04566.1"/>
    </source>
</evidence>
<evidence type="ECO:0000313" key="3">
    <source>
        <dbReference type="Proteomes" id="UP000036367"/>
    </source>
</evidence>
<gene>
    <name evidence="2" type="ORF">RISK_003620</name>
</gene>
<dbReference type="PANTHER" id="PTHR35340">
    <property type="entry name" value="PQQ ENZYME REPEAT PROTEIN-RELATED"/>
    <property type="match status" value="1"/>
</dbReference>
<accession>A0A0J1BDJ1</accession>
<dbReference type="EMBL" id="LECT01000028">
    <property type="protein sequence ID" value="KLU04566.1"/>
    <property type="molecule type" value="Genomic_DNA"/>
</dbReference>
<dbReference type="InterPro" id="IPR002372">
    <property type="entry name" value="PQQ_rpt_dom"/>
</dbReference>
<name>A0A0J1BDJ1_RHOIS</name>
<keyword evidence="3" id="KW-1185">Reference proteome</keyword>
<dbReference type="Gene3D" id="2.130.10.10">
    <property type="entry name" value="YVTN repeat-like/Quinoprotein amine dehydrogenase"/>
    <property type="match status" value="1"/>
</dbReference>
<sequence>MIQRLQAWIGSSSATTASSQLRTTRRAILPVIAATLIGFAMQTSPVSAEETTAQHRVLLHGKKGLVVVEPDGSTGWQMDWGGIHDLHLLPNGHILTRQGPATVVEIDPSTKEVVRSYDCGKEGGNEGKRIEIHAFEPLPNGNLMIAESGAQRLIEVNRDGDIVHKIALQVEHPHAHTDTRLVRRLKSGNYLVAHEADGKAREYNPDGDVVWEYEVPMFGKQEAGGHGPEAFGNRLFTALRMDNGNTLIASGNGHSVLEVTPDKKIVWEIHQNDLPGIRLAWVTTLQILENGNYVIGNCHAGPGQPILIELEPSTKQVVWQLDRFQDFGNNVSNSVVIDEAQLDWLD</sequence>
<comment type="caution">
    <text evidence="2">The sequence shown here is derived from an EMBL/GenBank/DDBJ whole genome shotgun (WGS) entry which is preliminary data.</text>
</comment>
<dbReference type="STRING" id="595434.RISK_003620"/>
<dbReference type="Pfam" id="PF13360">
    <property type="entry name" value="PQQ_2"/>
    <property type="match status" value="1"/>
</dbReference>
<dbReference type="AlphaFoldDB" id="A0A0J1BDJ1"/>
<dbReference type="RefSeq" id="WP_047815033.1">
    <property type="nucleotide sequence ID" value="NZ_LECT01000028.1"/>
</dbReference>
<keyword evidence="2" id="KW-0812">Transmembrane</keyword>
<proteinExistence type="predicted"/>